<evidence type="ECO:0000259" key="1">
    <source>
        <dbReference type="Pfam" id="PF25043"/>
    </source>
</evidence>
<evidence type="ECO:0000313" key="2">
    <source>
        <dbReference type="EMBL" id="GER42128.1"/>
    </source>
</evidence>
<feature type="domain" description="DUF7788" evidence="1">
    <location>
        <begin position="2"/>
        <end position="118"/>
    </location>
</feature>
<name>A0A5A7QAX2_STRAF</name>
<dbReference type="InterPro" id="IPR011205">
    <property type="entry name" value="UCP015417_vWA"/>
</dbReference>
<comment type="caution">
    <text evidence="2">The sequence shown here is derived from an EMBL/GenBank/DDBJ whole genome shotgun (WGS) entry which is preliminary data.</text>
</comment>
<dbReference type="Proteomes" id="UP000325081">
    <property type="component" value="Unassembled WGS sequence"/>
</dbReference>
<dbReference type="OrthoDB" id="1149618at2759"/>
<dbReference type="InterPro" id="IPR056690">
    <property type="entry name" value="DUF7788"/>
</dbReference>
<dbReference type="AlphaFoldDB" id="A0A5A7QAX2"/>
<organism evidence="2 3">
    <name type="scientific">Striga asiatica</name>
    <name type="common">Asiatic witchweed</name>
    <name type="synonym">Buchnera asiatica</name>
    <dbReference type="NCBI Taxonomy" id="4170"/>
    <lineage>
        <taxon>Eukaryota</taxon>
        <taxon>Viridiplantae</taxon>
        <taxon>Streptophyta</taxon>
        <taxon>Embryophyta</taxon>
        <taxon>Tracheophyta</taxon>
        <taxon>Spermatophyta</taxon>
        <taxon>Magnoliopsida</taxon>
        <taxon>eudicotyledons</taxon>
        <taxon>Gunneridae</taxon>
        <taxon>Pentapetalae</taxon>
        <taxon>asterids</taxon>
        <taxon>lamiids</taxon>
        <taxon>Lamiales</taxon>
        <taxon>Orobanchaceae</taxon>
        <taxon>Buchnereae</taxon>
        <taxon>Striga</taxon>
    </lineage>
</organism>
<proteinExistence type="predicted"/>
<dbReference type="PANTHER" id="PTHR31373">
    <property type="entry name" value="OS06G0652100 PROTEIN"/>
    <property type="match status" value="1"/>
</dbReference>
<dbReference type="PANTHER" id="PTHR31373:SF17">
    <property type="entry name" value="OS06G0652100 PROTEIN"/>
    <property type="match status" value="1"/>
</dbReference>
<dbReference type="PIRSF" id="PIRSF015417">
    <property type="entry name" value="T31B5_30_vWA"/>
    <property type="match status" value="1"/>
</dbReference>
<protein>
    <recommendedName>
        <fullName evidence="1">DUF7788 domain-containing protein</fullName>
    </recommendedName>
</protein>
<accession>A0A5A7QAX2</accession>
<sequence length="137" mass="15384">MEMDWGGNTDFQKVFDLLLQVAVDGKLKPEEMIKRVLVFSDMEFDEASKPWETDYKAIVRKFGEKGYGECVPEIVFWNLRDSPATPVAAGQPGVALVSGYSKNMMKVFLEEGRIISPQAVMDLAIAGKEYEELVVLD</sequence>
<dbReference type="EMBL" id="BKCP01006294">
    <property type="protein sequence ID" value="GER42128.1"/>
    <property type="molecule type" value="Genomic_DNA"/>
</dbReference>
<evidence type="ECO:0000313" key="3">
    <source>
        <dbReference type="Proteomes" id="UP000325081"/>
    </source>
</evidence>
<gene>
    <name evidence="2" type="ORF">STAS_18891</name>
</gene>
<keyword evidence="3" id="KW-1185">Reference proteome</keyword>
<reference evidence="3" key="1">
    <citation type="journal article" date="2019" name="Curr. Biol.">
        <title>Genome Sequence of Striga asiatica Provides Insight into the Evolution of Plant Parasitism.</title>
        <authorList>
            <person name="Yoshida S."/>
            <person name="Kim S."/>
            <person name="Wafula E.K."/>
            <person name="Tanskanen J."/>
            <person name="Kim Y.M."/>
            <person name="Honaas L."/>
            <person name="Yang Z."/>
            <person name="Spallek T."/>
            <person name="Conn C.E."/>
            <person name="Ichihashi Y."/>
            <person name="Cheong K."/>
            <person name="Cui S."/>
            <person name="Der J.P."/>
            <person name="Gundlach H."/>
            <person name="Jiao Y."/>
            <person name="Hori C."/>
            <person name="Ishida J.K."/>
            <person name="Kasahara H."/>
            <person name="Kiba T."/>
            <person name="Kim M.S."/>
            <person name="Koo N."/>
            <person name="Laohavisit A."/>
            <person name="Lee Y.H."/>
            <person name="Lumba S."/>
            <person name="McCourt P."/>
            <person name="Mortimer J.C."/>
            <person name="Mutuku J.M."/>
            <person name="Nomura T."/>
            <person name="Sasaki-Sekimoto Y."/>
            <person name="Seto Y."/>
            <person name="Wang Y."/>
            <person name="Wakatake T."/>
            <person name="Sakakibara H."/>
            <person name="Demura T."/>
            <person name="Yamaguchi S."/>
            <person name="Yoneyama K."/>
            <person name="Manabe R.I."/>
            <person name="Nelson D.C."/>
            <person name="Schulman A.H."/>
            <person name="Timko M.P."/>
            <person name="dePamphilis C.W."/>
            <person name="Choi D."/>
            <person name="Shirasu K."/>
        </authorList>
    </citation>
    <scope>NUCLEOTIDE SEQUENCE [LARGE SCALE GENOMIC DNA]</scope>
    <source>
        <strain evidence="3">cv. UVA1</strain>
    </source>
</reference>
<dbReference type="Pfam" id="PF25043">
    <property type="entry name" value="DUF7788"/>
    <property type="match status" value="1"/>
</dbReference>